<comment type="caution">
    <text evidence="4">The sequence shown here is derived from an EMBL/GenBank/DDBJ whole genome shotgun (WGS) entry which is preliminary data.</text>
</comment>
<dbReference type="PANTHER" id="PTHR43877:SF1">
    <property type="entry name" value="ACETYLTRANSFERASE"/>
    <property type="match status" value="1"/>
</dbReference>
<dbReference type="InterPro" id="IPR016181">
    <property type="entry name" value="Acyl_CoA_acyltransferase"/>
</dbReference>
<evidence type="ECO:0000256" key="1">
    <source>
        <dbReference type="ARBA" id="ARBA00022679"/>
    </source>
</evidence>
<dbReference type="EMBL" id="BNJG01000001">
    <property type="protein sequence ID" value="GHO54909.1"/>
    <property type="molecule type" value="Genomic_DNA"/>
</dbReference>
<keyword evidence="1" id="KW-0808">Transferase</keyword>
<dbReference type="RefSeq" id="WP_201371567.1">
    <property type="nucleotide sequence ID" value="NZ_BNJG01000001.1"/>
</dbReference>
<keyword evidence="2" id="KW-0012">Acyltransferase</keyword>
<organism evidence="4 5">
    <name type="scientific">Ktedonobacter robiniae</name>
    <dbReference type="NCBI Taxonomy" id="2778365"/>
    <lineage>
        <taxon>Bacteria</taxon>
        <taxon>Bacillati</taxon>
        <taxon>Chloroflexota</taxon>
        <taxon>Ktedonobacteria</taxon>
        <taxon>Ktedonobacterales</taxon>
        <taxon>Ktedonobacteraceae</taxon>
        <taxon>Ktedonobacter</taxon>
    </lineage>
</organism>
<evidence type="ECO:0000256" key="2">
    <source>
        <dbReference type="ARBA" id="ARBA00023315"/>
    </source>
</evidence>
<sequence>MLDSDVMRNSVEWRQALPQDAETWVSVTRQSADQLHFEMEEAQIERYRSEPPKKQAQRYLLWQGERPVGRLRFYVAEDEEEKTAVLDGFVLLFDAGGSVAAQVVAEAQVRAAALGVRYIKATYPAAYTASFAAANFRELRRRTVMVASTQLTMPLFPLPASLRVREITQGDVEQLGILLQRAYAGGPDNVHADLGEWRAEARAIQEGAFGPFMPECCFVVEHSLDRFHLAGAVLVHLERGVPRIRHMVVAPAFRHIGLGQYLGVRCIRRLREMDYATVLLNITLNIPAVNLYHRLGFIEAGPTYIEAERILTR</sequence>
<evidence type="ECO:0000259" key="3">
    <source>
        <dbReference type="PROSITE" id="PS51186"/>
    </source>
</evidence>
<reference evidence="4 5" key="1">
    <citation type="journal article" date="2021" name="Int. J. Syst. Evol. Microbiol.">
        <title>Reticulibacter mediterranei gen. nov., sp. nov., within the new family Reticulibacteraceae fam. nov., and Ktedonospora formicarum gen. nov., sp. nov., Ktedonobacter robiniae sp. nov., Dictyobacter formicarum sp. nov. and Dictyobacter arantiisoli sp. nov., belonging to the class Ktedonobacteria.</title>
        <authorList>
            <person name="Yabe S."/>
            <person name="Zheng Y."/>
            <person name="Wang C.M."/>
            <person name="Sakai Y."/>
            <person name="Abe K."/>
            <person name="Yokota A."/>
            <person name="Donadio S."/>
            <person name="Cavaletti L."/>
            <person name="Monciardini P."/>
        </authorList>
    </citation>
    <scope>NUCLEOTIDE SEQUENCE [LARGE SCALE GENOMIC DNA]</scope>
    <source>
        <strain evidence="4 5">SOSP1-30</strain>
    </source>
</reference>
<proteinExistence type="predicted"/>
<accession>A0ABQ3UQD5</accession>
<evidence type="ECO:0000313" key="5">
    <source>
        <dbReference type="Proteomes" id="UP000654345"/>
    </source>
</evidence>
<name>A0ABQ3UQD5_9CHLR</name>
<dbReference type="InterPro" id="IPR050832">
    <property type="entry name" value="Bact_Acetyltransf"/>
</dbReference>
<dbReference type="PANTHER" id="PTHR43877">
    <property type="entry name" value="AMINOALKYLPHOSPHONATE N-ACETYLTRANSFERASE-RELATED-RELATED"/>
    <property type="match status" value="1"/>
</dbReference>
<evidence type="ECO:0000313" key="4">
    <source>
        <dbReference type="EMBL" id="GHO54909.1"/>
    </source>
</evidence>
<gene>
    <name evidence="4" type="ORF">KSB_33840</name>
</gene>
<dbReference type="Gene3D" id="3.40.630.30">
    <property type="match status" value="1"/>
</dbReference>
<dbReference type="InterPro" id="IPR000182">
    <property type="entry name" value="GNAT_dom"/>
</dbReference>
<keyword evidence="5" id="KW-1185">Reference proteome</keyword>
<dbReference type="Pfam" id="PF13673">
    <property type="entry name" value="Acetyltransf_10"/>
    <property type="match status" value="1"/>
</dbReference>
<dbReference type="SUPFAM" id="SSF55729">
    <property type="entry name" value="Acyl-CoA N-acyltransferases (Nat)"/>
    <property type="match status" value="2"/>
</dbReference>
<dbReference type="Proteomes" id="UP000654345">
    <property type="component" value="Unassembled WGS sequence"/>
</dbReference>
<feature type="domain" description="N-acetyltransferase" evidence="3">
    <location>
        <begin position="162"/>
        <end position="313"/>
    </location>
</feature>
<protein>
    <recommendedName>
        <fullName evidence="3">N-acetyltransferase domain-containing protein</fullName>
    </recommendedName>
</protein>
<dbReference type="PROSITE" id="PS51186">
    <property type="entry name" value="GNAT"/>
    <property type="match status" value="1"/>
</dbReference>